<dbReference type="CDD" id="cd17541">
    <property type="entry name" value="REC_CheB-like"/>
    <property type="match status" value="1"/>
</dbReference>
<feature type="domain" description="CheB-type methylesterase" evidence="7">
    <location>
        <begin position="166"/>
        <end position="358"/>
    </location>
</feature>
<dbReference type="OrthoDB" id="9793421at2"/>
<dbReference type="Gene3D" id="3.40.50.180">
    <property type="entry name" value="Methylesterase CheB, C-terminal domain"/>
    <property type="match status" value="1"/>
</dbReference>
<proteinExistence type="inferred from homology"/>
<comment type="PTM">
    <text evidence="3">Phosphorylated by CheA. Phosphorylation of the N-terminal regulatory domain activates the methylesterase activity.</text>
</comment>
<sequence length="358" mass="39098">MIKVLVVDDSAFMRKMISDILERHENIRVIDKARNGQDALEKLKKLDPDVITMDVEMPVMSGIDALKEIMKRNPKPVIMVSSITKEGADTTIQAMEIGAFDFISKPSGSISLDFHKVGNDLIEKVLHASSLPAKKIKELSVVHEKKRPVSLTPVEDGLLYKQKPGLKSGVDTLVVIGTSTGGPKALQEVLARLPKSFPHPILIVQHMPKGFTKSLSERLNSLSEISVKEAEDGEIIKKGVAYIAPGGYHLKVRGVGTSVAIRLDQSELVNGHRPSVDTMFTSQTDIKLKNIIAVIMTGMGSDGKKGLVHLKENMKTIAIAESERTCVVYGMPRAAISTNLVDEVKDLEDIASTIVKYS</sequence>
<comment type="catalytic activity">
    <reaction evidence="3">
        <text>L-glutaminyl-[protein] + H2O = L-glutamyl-[protein] + NH4(+)</text>
        <dbReference type="Rhea" id="RHEA:16441"/>
        <dbReference type="Rhea" id="RHEA-COMP:10207"/>
        <dbReference type="Rhea" id="RHEA-COMP:10208"/>
        <dbReference type="ChEBI" id="CHEBI:15377"/>
        <dbReference type="ChEBI" id="CHEBI:28938"/>
        <dbReference type="ChEBI" id="CHEBI:29973"/>
        <dbReference type="ChEBI" id="CHEBI:30011"/>
        <dbReference type="EC" id="3.5.1.44"/>
    </reaction>
</comment>
<dbReference type="EMBL" id="JABXYM010000001">
    <property type="protein sequence ID" value="MCR6096062.1"/>
    <property type="molecule type" value="Genomic_DNA"/>
</dbReference>
<dbReference type="EC" id="3.5.1.44" evidence="3"/>
<keyword evidence="1 3" id="KW-0378">Hydrolase</keyword>
<dbReference type="InterPro" id="IPR035909">
    <property type="entry name" value="CheB_C"/>
</dbReference>
<organism evidence="8 9">
    <name type="scientific">Salipaludibacillus agaradhaerens</name>
    <name type="common">Bacillus agaradhaerens</name>
    <dbReference type="NCBI Taxonomy" id="76935"/>
    <lineage>
        <taxon>Bacteria</taxon>
        <taxon>Bacillati</taxon>
        <taxon>Bacillota</taxon>
        <taxon>Bacilli</taxon>
        <taxon>Bacillales</taxon>
        <taxon>Bacillaceae</taxon>
    </lineage>
</organism>
<dbReference type="PROSITE" id="PS50122">
    <property type="entry name" value="CHEB"/>
    <property type="match status" value="1"/>
</dbReference>
<dbReference type="EC" id="3.1.1.61" evidence="3"/>
<dbReference type="SUPFAM" id="SSF52738">
    <property type="entry name" value="Methylesterase CheB, C-terminal domain"/>
    <property type="match status" value="1"/>
</dbReference>
<dbReference type="RefSeq" id="WP_078576349.1">
    <property type="nucleotide sequence ID" value="NZ_JABXYM010000001.1"/>
</dbReference>
<dbReference type="GO" id="GO:0000156">
    <property type="term" value="F:phosphorelay response regulator activity"/>
    <property type="evidence" value="ECO:0007669"/>
    <property type="project" value="InterPro"/>
</dbReference>
<dbReference type="InterPro" id="IPR001789">
    <property type="entry name" value="Sig_transdc_resp-reg_receiver"/>
</dbReference>
<dbReference type="PIRSF" id="PIRSF000876">
    <property type="entry name" value="RR_chemtxs_CheB"/>
    <property type="match status" value="1"/>
</dbReference>
<comment type="caution">
    <text evidence="8">The sequence shown here is derived from an EMBL/GenBank/DDBJ whole genome shotgun (WGS) entry which is preliminary data.</text>
</comment>
<dbReference type="Pfam" id="PF00072">
    <property type="entry name" value="Response_reg"/>
    <property type="match status" value="1"/>
</dbReference>
<evidence type="ECO:0000259" key="6">
    <source>
        <dbReference type="PROSITE" id="PS50110"/>
    </source>
</evidence>
<protein>
    <recommendedName>
        <fullName evidence="3">Protein-glutamate methylesterase/protein-glutamine glutaminase</fullName>
        <ecNumber evidence="3">3.1.1.61</ecNumber>
        <ecNumber evidence="3">3.5.1.44</ecNumber>
    </recommendedName>
</protein>
<keyword evidence="3" id="KW-0963">Cytoplasm</keyword>
<dbReference type="NCBIfam" id="NF001965">
    <property type="entry name" value="PRK00742.1"/>
    <property type="match status" value="1"/>
</dbReference>
<reference evidence="8" key="1">
    <citation type="submission" date="2020-06" db="EMBL/GenBank/DDBJ databases">
        <title>Insight into the genomes of haloalkaliphilic bacilli from Kenyan soda lakes.</title>
        <authorList>
            <person name="Mwirichia R."/>
            <person name="Villamizar G.C."/>
            <person name="Poehlein A."/>
            <person name="Mugweru J."/>
            <person name="Kipnyargis A."/>
            <person name="Kiplimo D."/>
            <person name="Orwa P."/>
            <person name="Daniel R."/>
        </authorList>
    </citation>
    <scope>NUCLEOTIDE SEQUENCE</scope>
    <source>
        <strain evidence="8">B1096_S55</strain>
    </source>
</reference>
<dbReference type="GO" id="GO:0008984">
    <property type="term" value="F:protein-glutamate methylesterase activity"/>
    <property type="evidence" value="ECO:0007669"/>
    <property type="project" value="UniProtKB-UniRule"/>
</dbReference>
<evidence type="ECO:0000259" key="7">
    <source>
        <dbReference type="PROSITE" id="PS50122"/>
    </source>
</evidence>
<dbReference type="InterPro" id="IPR000673">
    <property type="entry name" value="Sig_transdc_resp-reg_Me-estase"/>
</dbReference>
<dbReference type="PROSITE" id="PS50110">
    <property type="entry name" value="RESPONSE_REGULATORY"/>
    <property type="match status" value="1"/>
</dbReference>
<dbReference type="Gene3D" id="3.40.50.2300">
    <property type="match status" value="1"/>
</dbReference>
<feature type="active site" evidence="3 4">
    <location>
        <position position="179"/>
    </location>
</feature>
<keyword evidence="3 5" id="KW-0597">Phosphoprotein</keyword>
<dbReference type="InterPro" id="IPR008248">
    <property type="entry name" value="CheB-like"/>
</dbReference>
<feature type="modified residue" description="4-aspartylphosphate" evidence="3 5">
    <location>
        <position position="54"/>
    </location>
</feature>
<name>A0A9Q4FYE6_SALAG</name>
<evidence type="ECO:0000313" key="9">
    <source>
        <dbReference type="Proteomes" id="UP001057753"/>
    </source>
</evidence>
<feature type="active site" evidence="3 4">
    <location>
        <position position="302"/>
    </location>
</feature>
<comment type="catalytic activity">
    <reaction evidence="2 3">
        <text>[protein]-L-glutamate 5-O-methyl ester + H2O = L-glutamyl-[protein] + methanol + H(+)</text>
        <dbReference type="Rhea" id="RHEA:23236"/>
        <dbReference type="Rhea" id="RHEA-COMP:10208"/>
        <dbReference type="Rhea" id="RHEA-COMP:10311"/>
        <dbReference type="ChEBI" id="CHEBI:15377"/>
        <dbReference type="ChEBI" id="CHEBI:15378"/>
        <dbReference type="ChEBI" id="CHEBI:17790"/>
        <dbReference type="ChEBI" id="CHEBI:29973"/>
        <dbReference type="ChEBI" id="CHEBI:82795"/>
        <dbReference type="EC" id="3.1.1.61"/>
    </reaction>
</comment>
<dbReference type="SMART" id="SM00448">
    <property type="entry name" value="REC"/>
    <property type="match status" value="1"/>
</dbReference>
<dbReference type="GO" id="GO:0006935">
    <property type="term" value="P:chemotaxis"/>
    <property type="evidence" value="ECO:0007669"/>
    <property type="project" value="UniProtKB-UniRule"/>
</dbReference>
<dbReference type="InterPro" id="IPR011006">
    <property type="entry name" value="CheY-like_superfamily"/>
</dbReference>
<dbReference type="Proteomes" id="UP001057753">
    <property type="component" value="Unassembled WGS sequence"/>
</dbReference>
<comment type="domain">
    <text evidence="3">Contains a C-terminal catalytic domain, and an N-terminal region which modulates catalytic activity.</text>
</comment>
<comment type="function">
    <text evidence="3">Involved in chemotaxis. Part of a chemotaxis signal transduction system that modulates chemotaxis in response to various stimuli. Catalyzes the demethylation of specific methylglutamate residues introduced into the chemoreceptors (methyl-accepting chemotaxis proteins or MCP) by CheR. Also mediates the irreversible deamidation of specific glutamine residues to glutamic acid.</text>
</comment>
<comment type="subcellular location">
    <subcellularLocation>
        <location evidence="3">Cytoplasm</location>
    </subcellularLocation>
</comment>
<dbReference type="PANTHER" id="PTHR42872">
    <property type="entry name" value="PROTEIN-GLUTAMATE METHYLESTERASE/PROTEIN-GLUTAMINE GLUTAMINASE"/>
    <property type="match status" value="1"/>
</dbReference>
<evidence type="ECO:0000313" key="8">
    <source>
        <dbReference type="EMBL" id="MCR6096062.1"/>
    </source>
</evidence>
<gene>
    <name evidence="3" type="primary">cheB</name>
    <name evidence="8" type="ORF">HXA33_05835</name>
</gene>
<dbReference type="CDD" id="cd16432">
    <property type="entry name" value="CheB_Rec"/>
    <property type="match status" value="1"/>
</dbReference>
<evidence type="ECO:0000256" key="2">
    <source>
        <dbReference type="ARBA" id="ARBA00048267"/>
    </source>
</evidence>
<keyword evidence="9" id="KW-1185">Reference proteome</keyword>
<keyword evidence="3 4" id="KW-0145">Chemotaxis</keyword>
<dbReference type="AlphaFoldDB" id="A0A9Q4FYE6"/>
<accession>A0A9Q4FYE6</accession>
<evidence type="ECO:0000256" key="3">
    <source>
        <dbReference type="HAMAP-Rule" id="MF_00099"/>
    </source>
</evidence>
<evidence type="ECO:0000256" key="1">
    <source>
        <dbReference type="ARBA" id="ARBA00022801"/>
    </source>
</evidence>
<dbReference type="HAMAP" id="MF_00099">
    <property type="entry name" value="CheB_chemtxs"/>
    <property type="match status" value="1"/>
</dbReference>
<comment type="similarity">
    <text evidence="3">Belongs to the CheB family.</text>
</comment>
<feature type="domain" description="Response regulatory" evidence="6">
    <location>
        <begin position="3"/>
        <end position="120"/>
    </location>
</feature>
<dbReference type="GO" id="GO:0050568">
    <property type="term" value="F:protein-glutamine glutaminase activity"/>
    <property type="evidence" value="ECO:0007669"/>
    <property type="project" value="UniProtKB-UniRule"/>
</dbReference>
<dbReference type="GO" id="GO:0005737">
    <property type="term" value="C:cytoplasm"/>
    <property type="evidence" value="ECO:0007669"/>
    <property type="project" value="UniProtKB-SubCell"/>
</dbReference>
<dbReference type="Pfam" id="PF01339">
    <property type="entry name" value="CheB_methylest"/>
    <property type="match status" value="1"/>
</dbReference>
<dbReference type="SUPFAM" id="SSF52172">
    <property type="entry name" value="CheY-like"/>
    <property type="match status" value="1"/>
</dbReference>
<evidence type="ECO:0000256" key="5">
    <source>
        <dbReference type="PROSITE-ProRule" id="PRU00169"/>
    </source>
</evidence>
<dbReference type="PANTHER" id="PTHR42872:SF3">
    <property type="entry name" value="PROTEIN-GLUTAMATE METHYLESTERASE_PROTEIN-GLUTAMINE GLUTAMINASE 1"/>
    <property type="match status" value="1"/>
</dbReference>
<evidence type="ECO:0000256" key="4">
    <source>
        <dbReference type="PROSITE-ProRule" id="PRU00050"/>
    </source>
</evidence>
<feature type="active site" evidence="3 4">
    <location>
        <position position="206"/>
    </location>
</feature>